<name>A0A7K3M039_9ACTN</name>
<organism evidence="3 4">
    <name type="scientific">Phytoactinopolyspora mesophila</name>
    <dbReference type="NCBI Taxonomy" id="2650750"/>
    <lineage>
        <taxon>Bacteria</taxon>
        <taxon>Bacillati</taxon>
        <taxon>Actinomycetota</taxon>
        <taxon>Actinomycetes</taxon>
        <taxon>Jiangellales</taxon>
        <taxon>Jiangellaceae</taxon>
        <taxon>Phytoactinopolyspora</taxon>
    </lineage>
</organism>
<dbReference type="RefSeq" id="WP_162449212.1">
    <property type="nucleotide sequence ID" value="NZ_WLZY01000001.1"/>
</dbReference>
<dbReference type="InterPro" id="IPR050426">
    <property type="entry name" value="Glycosyltransferase_28"/>
</dbReference>
<dbReference type="GO" id="GO:0005975">
    <property type="term" value="P:carbohydrate metabolic process"/>
    <property type="evidence" value="ECO:0007669"/>
    <property type="project" value="InterPro"/>
</dbReference>
<feature type="domain" description="Glycosyltransferase family 28 N-terminal" evidence="1">
    <location>
        <begin position="3"/>
        <end position="64"/>
    </location>
</feature>
<keyword evidence="3" id="KW-0808">Transferase</keyword>
<dbReference type="AlphaFoldDB" id="A0A7K3M039"/>
<dbReference type="EMBL" id="WLZY01000001">
    <property type="protein sequence ID" value="NDL56661.1"/>
    <property type="molecule type" value="Genomic_DNA"/>
</dbReference>
<keyword evidence="4" id="KW-1185">Reference proteome</keyword>
<dbReference type="SUPFAM" id="SSF53756">
    <property type="entry name" value="UDP-Glycosyltransferase/glycogen phosphorylase"/>
    <property type="match status" value="1"/>
</dbReference>
<evidence type="ECO:0000259" key="2">
    <source>
        <dbReference type="Pfam" id="PF06722"/>
    </source>
</evidence>
<dbReference type="PANTHER" id="PTHR48050">
    <property type="entry name" value="STEROL 3-BETA-GLUCOSYLTRANSFERASE"/>
    <property type="match status" value="1"/>
</dbReference>
<dbReference type="Gene3D" id="3.40.50.2000">
    <property type="entry name" value="Glycogen Phosphorylase B"/>
    <property type="match status" value="2"/>
</dbReference>
<evidence type="ECO:0000313" key="3">
    <source>
        <dbReference type="EMBL" id="NDL56661.1"/>
    </source>
</evidence>
<comment type="caution">
    <text evidence="3">The sequence shown here is derived from an EMBL/GenBank/DDBJ whole genome shotgun (WGS) entry which is preliminary data.</text>
</comment>
<dbReference type="InterPro" id="IPR002213">
    <property type="entry name" value="UDP_glucos_trans"/>
</dbReference>
<dbReference type="CDD" id="cd03784">
    <property type="entry name" value="GT1_Gtf-like"/>
    <property type="match status" value="1"/>
</dbReference>
<dbReference type="GO" id="GO:0016758">
    <property type="term" value="F:hexosyltransferase activity"/>
    <property type="evidence" value="ECO:0007669"/>
    <property type="project" value="InterPro"/>
</dbReference>
<reference evidence="3 4" key="1">
    <citation type="submission" date="2019-11" db="EMBL/GenBank/DDBJ databases">
        <authorList>
            <person name="Li X.-J."/>
            <person name="Feng X.-M."/>
        </authorList>
    </citation>
    <scope>NUCLEOTIDE SEQUENCE [LARGE SCALE GENOMIC DNA]</scope>
    <source>
        <strain evidence="3 4">XMNu-373</strain>
    </source>
</reference>
<evidence type="ECO:0000313" key="4">
    <source>
        <dbReference type="Proteomes" id="UP000460435"/>
    </source>
</evidence>
<dbReference type="PANTHER" id="PTHR48050:SF13">
    <property type="entry name" value="STEROL 3-BETA-GLUCOSYLTRANSFERASE UGT80A2"/>
    <property type="match status" value="1"/>
</dbReference>
<evidence type="ECO:0000259" key="1">
    <source>
        <dbReference type="Pfam" id="PF03033"/>
    </source>
</evidence>
<dbReference type="Pfam" id="PF06722">
    <property type="entry name" value="EryCIII-like_C"/>
    <property type="match status" value="1"/>
</dbReference>
<sequence>MKVLLLTHGTRGDVEPFVALAEALRLAGHEPIVAAPSTSSQSIEQRGLNAISLYDPWPLLSRERVIREAFERNYRGLLGKWQLIQVVRKYRHSMPSVLEDIAKLGDTYADMLVYHPAFPGNRIAERTGVPSVAACVQPLWVPTDSFTNPLIPYDLPAALNHISYLATRIWFRIHFGGTSGLDKVTRRRLRGGRSNVLRKPDGRPATILQAFSTHMLPSPLNYPSWVHTTGFWFSPATRRFTPPRALSKFLETDKPVVYVGFGSSIGIDPVRQGRIIRQAIRLAGVRAVVVSGWGGIEPESDEDTLPLKNLPFDWLFPRMAAIVHHGGVGTTGSALASGRPQVVCPFYIDQPFLARRMHASGVAPEPLPQIHLTPDRLAIAIRVAVESRRLNRRAKHLGRLVRDENGVAAATRILESECQ</sequence>
<feature type="domain" description="Erythromycin biosynthesis protein CIII-like C-terminal" evidence="2">
    <location>
        <begin position="309"/>
        <end position="397"/>
    </location>
</feature>
<gene>
    <name evidence="3" type="ORF">F7O44_06210</name>
</gene>
<proteinExistence type="predicted"/>
<dbReference type="Proteomes" id="UP000460435">
    <property type="component" value="Unassembled WGS sequence"/>
</dbReference>
<dbReference type="FunFam" id="3.40.50.2000:FF:000009">
    <property type="entry name" value="Sterol 3-beta-glucosyltransferase UGT80A2"/>
    <property type="match status" value="1"/>
</dbReference>
<dbReference type="GO" id="GO:0008194">
    <property type="term" value="F:UDP-glycosyltransferase activity"/>
    <property type="evidence" value="ECO:0007669"/>
    <property type="project" value="InterPro"/>
</dbReference>
<dbReference type="InterPro" id="IPR010610">
    <property type="entry name" value="EryCIII-like_C"/>
</dbReference>
<dbReference type="InterPro" id="IPR004276">
    <property type="entry name" value="GlycoTrans_28_N"/>
</dbReference>
<protein>
    <submittedName>
        <fullName evidence="3">Glycosyltransferase</fullName>
    </submittedName>
</protein>
<dbReference type="Pfam" id="PF03033">
    <property type="entry name" value="Glyco_transf_28"/>
    <property type="match status" value="1"/>
</dbReference>
<dbReference type="GO" id="GO:0033072">
    <property type="term" value="P:vancomycin biosynthetic process"/>
    <property type="evidence" value="ECO:0007669"/>
    <property type="project" value="UniProtKB-ARBA"/>
</dbReference>
<accession>A0A7K3M039</accession>